<reference evidence="2 3" key="1">
    <citation type="submission" date="2018-06" db="EMBL/GenBank/DDBJ databases">
        <authorList>
            <consortium name="Pathogen Informatics"/>
            <person name="Doyle S."/>
        </authorList>
    </citation>
    <scope>NUCLEOTIDE SEQUENCE [LARGE SCALE GENOMIC DNA]</scope>
    <source>
        <strain evidence="2 3">NCTC10429</strain>
    </source>
</reference>
<evidence type="ECO:0000256" key="1">
    <source>
        <dbReference type="SAM" id="SignalP"/>
    </source>
</evidence>
<gene>
    <name evidence="2" type="primary">ybcL</name>
    <name evidence="2" type="ORF">NCTC10429_03099</name>
</gene>
<name>A0A377CE10_ECOLX</name>
<keyword evidence="1" id="KW-0732">Signal</keyword>
<dbReference type="Proteomes" id="UP000254088">
    <property type="component" value="Unassembled WGS sequence"/>
</dbReference>
<proteinExistence type="predicted"/>
<feature type="signal peptide" evidence="1">
    <location>
        <begin position="1"/>
        <end position="19"/>
    </location>
</feature>
<evidence type="ECO:0000313" key="2">
    <source>
        <dbReference type="EMBL" id="STL91932.1"/>
    </source>
</evidence>
<sequence>MKKLIVSSVLAFITFSAQAAAFQVTSNEIKTGEQLTTSHVFSGFGCEGVIHRPH</sequence>
<evidence type="ECO:0000313" key="3">
    <source>
        <dbReference type="Proteomes" id="UP000254088"/>
    </source>
</evidence>
<protein>
    <submittedName>
        <fullName evidence="2">Kinase inhibitor</fullName>
    </submittedName>
</protein>
<dbReference type="AlphaFoldDB" id="A0A377CE10"/>
<accession>A0A377CE10</accession>
<organism evidence="2 3">
    <name type="scientific">Escherichia coli</name>
    <dbReference type="NCBI Taxonomy" id="562"/>
    <lineage>
        <taxon>Bacteria</taxon>
        <taxon>Pseudomonadati</taxon>
        <taxon>Pseudomonadota</taxon>
        <taxon>Gammaproteobacteria</taxon>
        <taxon>Enterobacterales</taxon>
        <taxon>Enterobacteriaceae</taxon>
        <taxon>Escherichia</taxon>
    </lineage>
</organism>
<dbReference type="EMBL" id="UGEX01000001">
    <property type="protein sequence ID" value="STL91932.1"/>
    <property type="molecule type" value="Genomic_DNA"/>
</dbReference>
<feature type="chain" id="PRO_5016698611" evidence="1">
    <location>
        <begin position="20"/>
        <end position="54"/>
    </location>
</feature>